<comment type="caution">
    <text evidence="2">The sequence shown here is derived from an EMBL/GenBank/DDBJ whole genome shotgun (WGS) entry which is preliminary data.</text>
</comment>
<accession>A0A5C6AFE4</accession>
<dbReference type="EMBL" id="SJPR01000002">
    <property type="protein sequence ID" value="TWT98150.1"/>
    <property type="molecule type" value="Genomic_DNA"/>
</dbReference>
<dbReference type="Proteomes" id="UP000317421">
    <property type="component" value="Unassembled WGS sequence"/>
</dbReference>
<keyword evidence="1" id="KW-0732">Signal</keyword>
<evidence type="ECO:0000256" key="1">
    <source>
        <dbReference type="SAM" id="SignalP"/>
    </source>
</evidence>
<feature type="signal peptide" evidence="1">
    <location>
        <begin position="1"/>
        <end position="21"/>
    </location>
</feature>
<proteinExistence type="predicted"/>
<name>A0A5C6AFE4_9BACT</name>
<gene>
    <name evidence="2" type="ORF">Pla108_23070</name>
</gene>
<sequence length="247" mass="25838" precursor="true">MRVLAICSTFLICLATTTATAVPVRLELRGEVASVQTSSGFQFPPSVAVKAPVVVSFAFEGLILGTRVEQASSDSVITSDFYVGPERAPTERIVLLNGMVRLGSESLRLTGGNLLVTDNKAGGACAGFSCSGWLDDEISILGFGDASAFGEGFDFTTTGGLISRVSDSEPLSDVLMSGTSVGDAATWNRFPNSILYLSLRASDGDTVGHVQIRLQRAVAIPEPTSVCTLCFAVISSALFRSGELLLA</sequence>
<reference evidence="2 3" key="1">
    <citation type="submission" date="2019-02" db="EMBL/GenBank/DDBJ databases">
        <title>Deep-cultivation of Planctomycetes and their phenomic and genomic characterization uncovers novel biology.</title>
        <authorList>
            <person name="Wiegand S."/>
            <person name="Jogler M."/>
            <person name="Boedeker C."/>
            <person name="Pinto D."/>
            <person name="Vollmers J."/>
            <person name="Rivas-Marin E."/>
            <person name="Kohn T."/>
            <person name="Peeters S.H."/>
            <person name="Heuer A."/>
            <person name="Rast P."/>
            <person name="Oberbeckmann S."/>
            <person name="Bunk B."/>
            <person name="Jeske O."/>
            <person name="Meyerdierks A."/>
            <person name="Storesund J.E."/>
            <person name="Kallscheuer N."/>
            <person name="Luecker S."/>
            <person name="Lage O.M."/>
            <person name="Pohl T."/>
            <person name="Merkel B.J."/>
            <person name="Hornburger P."/>
            <person name="Mueller R.-W."/>
            <person name="Bruemmer F."/>
            <person name="Labrenz M."/>
            <person name="Spormann A.M."/>
            <person name="Op Den Camp H."/>
            <person name="Overmann J."/>
            <person name="Amann R."/>
            <person name="Jetten M.S.M."/>
            <person name="Mascher T."/>
            <person name="Medema M.H."/>
            <person name="Devos D.P."/>
            <person name="Kaster A.-K."/>
            <person name="Ovreas L."/>
            <person name="Rohde M."/>
            <person name="Galperin M.Y."/>
            <person name="Jogler C."/>
        </authorList>
    </citation>
    <scope>NUCLEOTIDE SEQUENCE [LARGE SCALE GENOMIC DNA]</scope>
    <source>
        <strain evidence="2 3">Pla108</strain>
    </source>
</reference>
<protein>
    <submittedName>
        <fullName evidence="2">Uncharacterized protein</fullName>
    </submittedName>
</protein>
<evidence type="ECO:0000313" key="3">
    <source>
        <dbReference type="Proteomes" id="UP000317421"/>
    </source>
</evidence>
<evidence type="ECO:0000313" key="2">
    <source>
        <dbReference type="EMBL" id="TWT98150.1"/>
    </source>
</evidence>
<keyword evidence="3" id="KW-1185">Reference proteome</keyword>
<dbReference type="AlphaFoldDB" id="A0A5C6AFE4"/>
<feature type="chain" id="PRO_5022675872" evidence="1">
    <location>
        <begin position="22"/>
        <end position="247"/>
    </location>
</feature>
<organism evidence="2 3">
    <name type="scientific">Botrimarina colliarenosi</name>
    <dbReference type="NCBI Taxonomy" id="2528001"/>
    <lineage>
        <taxon>Bacteria</taxon>
        <taxon>Pseudomonadati</taxon>
        <taxon>Planctomycetota</taxon>
        <taxon>Planctomycetia</taxon>
        <taxon>Pirellulales</taxon>
        <taxon>Lacipirellulaceae</taxon>
        <taxon>Botrimarina</taxon>
    </lineage>
</organism>